<dbReference type="STRING" id="1334022.SAMN04487907_10829"/>
<dbReference type="SUPFAM" id="SSF88946">
    <property type="entry name" value="Sigma2 domain of RNA polymerase sigma factors"/>
    <property type="match status" value="1"/>
</dbReference>
<dbReference type="AlphaFoldDB" id="A0A1I1LQP8"/>
<dbReference type="InterPro" id="IPR039425">
    <property type="entry name" value="RNA_pol_sigma-70-like"/>
</dbReference>
<evidence type="ECO:0000256" key="1">
    <source>
        <dbReference type="ARBA" id="ARBA00010641"/>
    </source>
</evidence>
<dbReference type="EMBL" id="FOKV01000008">
    <property type="protein sequence ID" value="SFC73258.1"/>
    <property type="molecule type" value="Genomic_DNA"/>
</dbReference>
<keyword evidence="4" id="KW-0804">Transcription</keyword>
<evidence type="ECO:0000313" key="7">
    <source>
        <dbReference type="Proteomes" id="UP000199438"/>
    </source>
</evidence>
<dbReference type="SUPFAM" id="SSF88659">
    <property type="entry name" value="Sigma3 and sigma4 domains of RNA polymerase sigma factors"/>
    <property type="match status" value="1"/>
</dbReference>
<dbReference type="InterPro" id="IPR014284">
    <property type="entry name" value="RNA_pol_sigma-70_dom"/>
</dbReference>
<dbReference type="InterPro" id="IPR000792">
    <property type="entry name" value="Tscrpt_reg_LuxR_C"/>
</dbReference>
<proteinExistence type="inferred from homology"/>
<evidence type="ECO:0000256" key="4">
    <source>
        <dbReference type="ARBA" id="ARBA00023163"/>
    </source>
</evidence>
<dbReference type="InterPro" id="IPR013325">
    <property type="entry name" value="RNA_pol_sigma_r2"/>
</dbReference>
<evidence type="ECO:0000313" key="6">
    <source>
        <dbReference type="EMBL" id="SFC73258.1"/>
    </source>
</evidence>
<dbReference type="GO" id="GO:0016987">
    <property type="term" value="F:sigma factor activity"/>
    <property type="evidence" value="ECO:0007669"/>
    <property type="project" value="UniProtKB-KW"/>
</dbReference>
<keyword evidence="2" id="KW-0805">Transcription regulation</keyword>
<organism evidence="6 7">
    <name type="scientific">Zunongwangia mangrovi</name>
    <dbReference type="NCBI Taxonomy" id="1334022"/>
    <lineage>
        <taxon>Bacteria</taxon>
        <taxon>Pseudomonadati</taxon>
        <taxon>Bacteroidota</taxon>
        <taxon>Flavobacteriia</taxon>
        <taxon>Flavobacteriales</taxon>
        <taxon>Flavobacteriaceae</taxon>
        <taxon>Zunongwangia</taxon>
    </lineage>
</organism>
<feature type="domain" description="HTH luxR-type" evidence="5">
    <location>
        <begin position="141"/>
        <end position="196"/>
    </location>
</feature>
<dbReference type="GO" id="GO:0006352">
    <property type="term" value="P:DNA-templated transcription initiation"/>
    <property type="evidence" value="ECO:0007669"/>
    <property type="project" value="InterPro"/>
</dbReference>
<dbReference type="PANTHER" id="PTHR43133">
    <property type="entry name" value="RNA POLYMERASE ECF-TYPE SIGMA FACTO"/>
    <property type="match status" value="1"/>
</dbReference>
<dbReference type="Gene3D" id="1.10.1740.10">
    <property type="match status" value="1"/>
</dbReference>
<dbReference type="Proteomes" id="UP000199438">
    <property type="component" value="Unassembled WGS sequence"/>
</dbReference>
<name>A0A1I1LQP8_9FLAO</name>
<dbReference type="InterPro" id="IPR036388">
    <property type="entry name" value="WH-like_DNA-bd_sf"/>
</dbReference>
<reference evidence="7" key="1">
    <citation type="submission" date="2016-10" db="EMBL/GenBank/DDBJ databases">
        <authorList>
            <person name="Varghese N."/>
            <person name="Submissions S."/>
        </authorList>
    </citation>
    <scope>NUCLEOTIDE SEQUENCE [LARGE SCALE GENOMIC DNA]</scope>
    <source>
        <strain evidence="7">DSM 24499</strain>
    </source>
</reference>
<dbReference type="CDD" id="cd06171">
    <property type="entry name" value="Sigma70_r4"/>
    <property type="match status" value="1"/>
</dbReference>
<protein>
    <submittedName>
        <fullName evidence="6">RNA polymerase sigma-70 factor, ECF subfamily</fullName>
    </submittedName>
</protein>
<accession>A0A1I1LQP8</accession>
<dbReference type="InterPro" id="IPR013324">
    <property type="entry name" value="RNA_pol_sigma_r3/r4-like"/>
</dbReference>
<evidence type="ECO:0000259" key="5">
    <source>
        <dbReference type="SMART" id="SM00421"/>
    </source>
</evidence>
<comment type="similarity">
    <text evidence="1">Belongs to the sigma-70 factor family. ECF subfamily.</text>
</comment>
<gene>
    <name evidence="6" type="ORF">SAMN04487907_10829</name>
</gene>
<keyword evidence="3" id="KW-0731">Sigma factor</keyword>
<dbReference type="RefSeq" id="WP_092544014.1">
    <property type="nucleotide sequence ID" value="NZ_FOKV01000008.1"/>
</dbReference>
<dbReference type="PANTHER" id="PTHR43133:SF46">
    <property type="entry name" value="RNA POLYMERASE SIGMA-70 FACTOR ECF SUBFAMILY"/>
    <property type="match status" value="1"/>
</dbReference>
<dbReference type="OrthoDB" id="9150024at2"/>
<evidence type="ECO:0000256" key="3">
    <source>
        <dbReference type="ARBA" id="ARBA00023082"/>
    </source>
</evidence>
<dbReference type="Pfam" id="PF08281">
    <property type="entry name" value="Sigma70_r4_2"/>
    <property type="match status" value="1"/>
</dbReference>
<sequence>MFFKKSNKVVVKDDQHAWECLKAGETEALGYFYDKYVDSLIAYGFYLNLDKAKTKDCIHDIFLDVFKYRESISGVNNTKSYLISCFRRKAFKDKKHLRIIHIGENNPDIIHSQIEAEQPVENKIIHLESESQQFSHFNSALSALTDYQTRVLEMKFKENKSYTEIAEELNISVESVRTQLYRILKKLRKTAIVLIACLEFIL</sequence>
<dbReference type="Gene3D" id="1.10.10.10">
    <property type="entry name" value="Winged helix-like DNA-binding domain superfamily/Winged helix DNA-binding domain"/>
    <property type="match status" value="1"/>
</dbReference>
<dbReference type="NCBIfam" id="TIGR02937">
    <property type="entry name" value="sigma70-ECF"/>
    <property type="match status" value="1"/>
</dbReference>
<evidence type="ECO:0000256" key="2">
    <source>
        <dbReference type="ARBA" id="ARBA00023015"/>
    </source>
</evidence>
<dbReference type="InterPro" id="IPR013249">
    <property type="entry name" value="RNA_pol_sigma70_r4_t2"/>
</dbReference>
<dbReference type="GO" id="GO:0003677">
    <property type="term" value="F:DNA binding"/>
    <property type="evidence" value="ECO:0007669"/>
    <property type="project" value="InterPro"/>
</dbReference>
<dbReference type="SMART" id="SM00421">
    <property type="entry name" value="HTH_LUXR"/>
    <property type="match status" value="1"/>
</dbReference>
<keyword evidence="7" id="KW-1185">Reference proteome</keyword>